<dbReference type="Gene3D" id="3.40.50.11900">
    <property type="match status" value="1"/>
</dbReference>
<dbReference type="Pfam" id="PF06050">
    <property type="entry name" value="HGD-D"/>
    <property type="match status" value="1"/>
</dbReference>
<reference evidence="3" key="1">
    <citation type="submission" date="2020-01" db="EMBL/GenBank/DDBJ databases">
        <title>'Steroidobacter agaridevorans' sp. nov., agar-degrading bacteria isolated from rhizosphere soils.</title>
        <authorList>
            <person name="Ikenaga M."/>
            <person name="Kataoka M."/>
            <person name="Murouchi A."/>
            <person name="Katsuragi S."/>
            <person name="Sakai M."/>
        </authorList>
    </citation>
    <scope>NUCLEOTIDE SEQUENCE [LARGE SCALE GENOMIC DNA]</scope>
    <source>
        <strain evidence="3">YU21-B</strain>
    </source>
</reference>
<protein>
    <recommendedName>
        <fullName evidence="4">2-hydroxyacyl-CoA dehydratase</fullName>
    </recommendedName>
</protein>
<organism evidence="2 3">
    <name type="scientific">Steroidobacter agaridevorans</name>
    <dbReference type="NCBI Taxonomy" id="2695856"/>
    <lineage>
        <taxon>Bacteria</taxon>
        <taxon>Pseudomonadati</taxon>
        <taxon>Pseudomonadota</taxon>
        <taxon>Gammaproteobacteria</taxon>
        <taxon>Steroidobacterales</taxon>
        <taxon>Steroidobacteraceae</taxon>
        <taxon>Steroidobacter</taxon>
    </lineage>
</organism>
<evidence type="ECO:0008006" key="4">
    <source>
        <dbReference type="Google" id="ProtNLM"/>
    </source>
</evidence>
<name>A0A829YGG1_9GAMM</name>
<evidence type="ECO:0000313" key="3">
    <source>
        <dbReference type="Proteomes" id="UP000445000"/>
    </source>
</evidence>
<keyword evidence="3" id="KW-1185">Reference proteome</keyword>
<dbReference type="AlphaFoldDB" id="A0A829YGG1"/>
<proteinExistence type="predicted"/>
<dbReference type="EMBL" id="BLJN01000004">
    <property type="protein sequence ID" value="GFE82300.1"/>
    <property type="molecule type" value="Genomic_DNA"/>
</dbReference>
<sequence>MQAARSQRAIGYLGWDIPVELILATGAVPVQLSALPHSGDTTLADRFLESSFSAQSRVMADRWLAGDLDCLDAVIFSRSDDNAQRLYYYLCELQRMGECKGPRPLLYDLARIHRGSSVAHTIESTQALASAVGVDESRLSAAIEQVVARQVLLSQLAQLRTADDVPLGSVAYRIVRGARTDWSEEFDRSMREWLASPATVGPSKRVLLVGSVPFDDHVHAAIEVAGTVVVGEINDACSVASLSLHANQGNGSPSRLSAGSAPTGSLAPGRDSSSPLELIARRCYEQTNAISTLLQSPADIVQTTRALRADGVIVWMLATDTGLAWEAPRIERALREASLPTLMLTSQPETLSAEALTEIAQFRRTLEAR</sequence>
<evidence type="ECO:0000256" key="1">
    <source>
        <dbReference type="SAM" id="MobiDB-lite"/>
    </source>
</evidence>
<accession>A0A829YGG1</accession>
<dbReference type="Gene3D" id="3.40.50.11890">
    <property type="match status" value="1"/>
</dbReference>
<dbReference type="Proteomes" id="UP000445000">
    <property type="component" value="Unassembled WGS sequence"/>
</dbReference>
<feature type="region of interest" description="Disordered" evidence="1">
    <location>
        <begin position="250"/>
        <end position="273"/>
    </location>
</feature>
<comment type="caution">
    <text evidence="2">The sequence shown here is derived from an EMBL/GenBank/DDBJ whole genome shotgun (WGS) entry which is preliminary data.</text>
</comment>
<gene>
    <name evidence="2" type="ORF">GCM10011487_43000</name>
</gene>
<feature type="compositionally biased region" description="Polar residues" evidence="1">
    <location>
        <begin position="250"/>
        <end position="263"/>
    </location>
</feature>
<dbReference type="InterPro" id="IPR010327">
    <property type="entry name" value="FldB/FldC_alpha/beta"/>
</dbReference>
<evidence type="ECO:0000313" key="2">
    <source>
        <dbReference type="EMBL" id="GFE82300.1"/>
    </source>
</evidence>